<accession>A0A9Q5N359</accession>
<reference evidence="2" key="1">
    <citation type="submission" date="2016-06" db="EMBL/GenBank/DDBJ databases">
        <title>Draft Genome sequence of the fungus Inonotus baumii.</title>
        <authorList>
            <person name="Zhu H."/>
            <person name="Lin W."/>
        </authorList>
    </citation>
    <scope>NUCLEOTIDE SEQUENCE</scope>
    <source>
        <strain evidence="2">821</strain>
    </source>
</reference>
<keyword evidence="3" id="KW-1185">Reference proteome</keyword>
<organism evidence="2 3">
    <name type="scientific">Sanghuangporus baumii</name>
    <name type="common">Phellinus baumii</name>
    <dbReference type="NCBI Taxonomy" id="108892"/>
    <lineage>
        <taxon>Eukaryota</taxon>
        <taxon>Fungi</taxon>
        <taxon>Dikarya</taxon>
        <taxon>Basidiomycota</taxon>
        <taxon>Agaricomycotina</taxon>
        <taxon>Agaricomycetes</taxon>
        <taxon>Hymenochaetales</taxon>
        <taxon>Hymenochaetaceae</taxon>
        <taxon>Sanghuangporus</taxon>
    </lineage>
</organism>
<evidence type="ECO:0000313" key="2">
    <source>
        <dbReference type="EMBL" id="OCB87182.1"/>
    </source>
</evidence>
<name>A0A9Q5N359_SANBA</name>
<feature type="region of interest" description="Disordered" evidence="1">
    <location>
        <begin position="323"/>
        <end position="368"/>
    </location>
</feature>
<feature type="compositionally biased region" description="Acidic residues" evidence="1">
    <location>
        <begin position="112"/>
        <end position="122"/>
    </location>
</feature>
<proteinExistence type="predicted"/>
<feature type="compositionally biased region" description="Low complexity" evidence="1">
    <location>
        <begin position="152"/>
        <end position="165"/>
    </location>
</feature>
<dbReference type="Proteomes" id="UP000757232">
    <property type="component" value="Unassembled WGS sequence"/>
</dbReference>
<protein>
    <submittedName>
        <fullName evidence="2">Uncharacterized protein</fullName>
    </submittedName>
</protein>
<comment type="caution">
    <text evidence="2">The sequence shown here is derived from an EMBL/GenBank/DDBJ whole genome shotgun (WGS) entry which is preliminary data.</text>
</comment>
<feature type="region of interest" description="Disordered" evidence="1">
    <location>
        <begin position="91"/>
        <end position="122"/>
    </location>
</feature>
<dbReference type="AlphaFoldDB" id="A0A9Q5N359"/>
<dbReference type="OrthoDB" id="3270840at2759"/>
<feature type="compositionally biased region" description="Polar residues" evidence="1">
    <location>
        <begin position="92"/>
        <end position="105"/>
    </location>
</feature>
<gene>
    <name evidence="2" type="ORF">A7U60_g5698</name>
</gene>
<evidence type="ECO:0000256" key="1">
    <source>
        <dbReference type="SAM" id="MobiDB-lite"/>
    </source>
</evidence>
<feature type="region of interest" description="Disordered" evidence="1">
    <location>
        <begin position="143"/>
        <end position="172"/>
    </location>
</feature>
<evidence type="ECO:0000313" key="3">
    <source>
        <dbReference type="Proteomes" id="UP000757232"/>
    </source>
</evidence>
<feature type="compositionally biased region" description="Acidic residues" evidence="1">
    <location>
        <begin position="328"/>
        <end position="343"/>
    </location>
</feature>
<dbReference type="EMBL" id="LNZH02000194">
    <property type="protein sequence ID" value="OCB87182.1"/>
    <property type="molecule type" value="Genomic_DNA"/>
</dbReference>
<sequence length="368" mass="39941">MTTSIYSNTVSLDVEDEEPLSLSDLVRTGETSRLRRRGAIAGRHLSRPSMTTLAGSSGNAPVTFNPLSPQYQQPNRQIVQAPTLPPPWVDGGSSTIQQPWSTEISDPTKADEDVDGADDDVDGVPNSGYALYCGVETWEFGDEEPYEPSPFPSAFDDSPPSSPSHSPHRIRRSTGCGALIHSSGKPRPKSGTWQACGKASVNVIPMDKTYFERGGQAKLFSCGCRWHGVGCSKCGNPLGNVYMPCQVATTTSSMSRDPSRPSRPTPNPCAHFVYTFFSDAVSPSPEYEFPKGALEASHSHRTPYMSTMDSVAQSWDGTTEYTYGYAEPEQEQEQEEPGAEYDPDGVLIANEPGSPDKPSAETMLWPAR</sequence>